<proteinExistence type="predicted"/>
<reference evidence="5 6" key="1">
    <citation type="submission" date="2016-07" db="EMBL/GenBank/DDBJ databases">
        <title>Characterization of isolates of Eisenbergiella tayi derived from blood cultures, using whole genome sequencing.</title>
        <authorList>
            <person name="Burdz T."/>
            <person name="Wiebe D."/>
            <person name="Huynh C."/>
            <person name="Bernard K."/>
        </authorList>
    </citation>
    <scope>NUCLEOTIDE SEQUENCE [LARGE SCALE GENOMIC DNA]</scope>
    <source>
        <strain evidence="3 5">NML 110608</strain>
        <strain evidence="4 6">NML 120489</strain>
    </source>
</reference>
<dbReference type="Proteomes" id="UP000095003">
    <property type="component" value="Unassembled WGS sequence"/>
</dbReference>
<protein>
    <submittedName>
        <fullName evidence="3">Multiple sugar-binding protein</fullName>
    </submittedName>
</protein>
<dbReference type="GeneID" id="93299016"/>
<gene>
    <name evidence="3" type="primary">msmE_14</name>
    <name evidence="4" type="synonym">msmE_1</name>
    <name evidence="4" type="ORF">BEH84_00431</name>
    <name evidence="3" type="ORF">BEI61_02116</name>
</gene>
<dbReference type="PROSITE" id="PS51257">
    <property type="entry name" value="PROKAR_LIPOPROTEIN"/>
    <property type="match status" value="1"/>
</dbReference>
<evidence type="ECO:0000313" key="3">
    <source>
        <dbReference type="EMBL" id="ODM06227.1"/>
    </source>
</evidence>
<dbReference type="InterPro" id="IPR006059">
    <property type="entry name" value="SBP"/>
</dbReference>
<feature type="region of interest" description="Disordered" evidence="1">
    <location>
        <begin position="24"/>
        <end position="56"/>
    </location>
</feature>
<evidence type="ECO:0000313" key="5">
    <source>
        <dbReference type="Proteomes" id="UP000094067"/>
    </source>
</evidence>
<dbReference type="Pfam" id="PF01547">
    <property type="entry name" value="SBP_bac_1"/>
    <property type="match status" value="1"/>
</dbReference>
<dbReference type="AlphaFoldDB" id="A0A1E3ACK3"/>
<sequence>MKMKKWLAVLMTLAVTTAGLAGCGASDKPAAQQESAGKTEAAETVSGETGSSEQAGGEKVRIKLFTGKIETIDVMDDIIADFNASQDRIEVEQEYQKDASNIIKIKFASGEVPDIMTTYEQGFVDEGKYLDLSGQSEWWDRLSPSMKEACTDVKTGNQYRVCTNMTMAGFFYNKEMLDEMGLEIPRQWDDFVTVLETIKKEKPDVTPWFIFGSEAWHLGHLIEFIPHGYVKSTLGTIDAKKAMLNNDQSSLRFGEPDGPMAVFASKMLELQDKGLINEDVLTATSDNCVQDFVNGKAAMFSNGMWVISSLLEANPDMADKIGFAPYPAYMPDSKPVVLSAEDSGYSISATTEHKEEAIEFLNFLFLPENQKKYSEAAKAPSAFTDVTADWAPETIVKEVSAAVDSAVNIGYTNEKPAGFSGDDAGRMLQELFAGQYTAEEFAEAYEQAWQDGMNTGGE</sequence>
<dbReference type="RefSeq" id="WP_044964510.1">
    <property type="nucleotide sequence ID" value="NZ_DBFYTC010000268.1"/>
</dbReference>
<dbReference type="EMBL" id="MCGH01000002">
    <property type="protein sequence ID" value="ODM06227.1"/>
    <property type="molecule type" value="Genomic_DNA"/>
</dbReference>
<feature type="signal peptide" evidence="2">
    <location>
        <begin position="1"/>
        <end position="21"/>
    </location>
</feature>
<feature type="chain" id="PRO_5038294845" evidence="2">
    <location>
        <begin position="22"/>
        <end position="458"/>
    </location>
</feature>
<dbReference type="EMBL" id="MCGI01000001">
    <property type="protein sequence ID" value="ODM12716.1"/>
    <property type="molecule type" value="Genomic_DNA"/>
</dbReference>
<comment type="caution">
    <text evidence="3">The sequence shown here is derived from an EMBL/GenBank/DDBJ whole genome shotgun (WGS) entry which is preliminary data.</text>
</comment>
<dbReference type="InterPro" id="IPR050490">
    <property type="entry name" value="Bact_solute-bd_prot1"/>
</dbReference>
<dbReference type="SUPFAM" id="SSF53850">
    <property type="entry name" value="Periplasmic binding protein-like II"/>
    <property type="match status" value="1"/>
</dbReference>
<name>A0A1E3ACK3_9FIRM</name>
<evidence type="ECO:0000313" key="4">
    <source>
        <dbReference type="EMBL" id="ODM12716.1"/>
    </source>
</evidence>
<dbReference type="Proteomes" id="UP000094067">
    <property type="component" value="Unassembled WGS sequence"/>
</dbReference>
<evidence type="ECO:0000256" key="1">
    <source>
        <dbReference type="SAM" id="MobiDB-lite"/>
    </source>
</evidence>
<dbReference type="PANTHER" id="PTHR43649">
    <property type="entry name" value="ARABINOSE-BINDING PROTEIN-RELATED"/>
    <property type="match status" value="1"/>
</dbReference>
<dbReference type="Gene3D" id="3.40.190.10">
    <property type="entry name" value="Periplasmic binding protein-like II"/>
    <property type="match status" value="2"/>
</dbReference>
<evidence type="ECO:0000313" key="6">
    <source>
        <dbReference type="Proteomes" id="UP000095003"/>
    </source>
</evidence>
<evidence type="ECO:0000256" key="2">
    <source>
        <dbReference type="SAM" id="SignalP"/>
    </source>
</evidence>
<organism evidence="3 5">
    <name type="scientific">Eisenbergiella tayi</name>
    <dbReference type="NCBI Taxonomy" id="1432052"/>
    <lineage>
        <taxon>Bacteria</taxon>
        <taxon>Bacillati</taxon>
        <taxon>Bacillota</taxon>
        <taxon>Clostridia</taxon>
        <taxon>Lachnospirales</taxon>
        <taxon>Lachnospiraceae</taxon>
        <taxon>Eisenbergiella</taxon>
    </lineage>
</organism>
<accession>A0A1E3ACK3</accession>
<keyword evidence="2" id="KW-0732">Signal</keyword>